<dbReference type="Proteomes" id="UP000037460">
    <property type="component" value="Unassembled WGS sequence"/>
</dbReference>
<sequence>MPCYWAGNSTPSPIFRTNRSGNGVGSSPGINPITPYTTASLDYRASWISGQTVADTKAAMTNPNIQGKLFGEAINNESKAFANSMARPAKPTVLPPPVKVQHYNETSGLERSLPTNVPDHPTAIQVNGLRQERTEHVMCPGHVFGVNSYDARVLCGNWAEERSDKSYNPSDLKASTGNDWWMETTYGEMTKNRSHLVRPPKGSNSDTMYTQKGSAFATGVKEESKSSNAEPCVPEVDDYLKGDHRSASRRPGNYVSYQAGRQHLIAAVGGKINELPFYESTTMAGYQDPAEKVLPNCTVRCDLKYKPPFQIRDPGRDGKSKMLCTVKSNEFACDDPVYNSTQIIGRPVKGKQNTYTVESYRNTWTKSPPEIVAAGLCDTSTYKACFTVPDLSKVDATRKMAGHVGSWH</sequence>
<reference evidence="3" key="1">
    <citation type="journal article" date="2015" name="PLoS Genet.">
        <title>Genome Sequence and Transcriptome Analyses of Chrysochromulina tobin: Metabolic Tools for Enhanced Algal Fitness in the Prominent Order Prymnesiales (Haptophyceae).</title>
        <authorList>
            <person name="Hovde B.T."/>
            <person name="Deodato C.R."/>
            <person name="Hunsperger H.M."/>
            <person name="Ryken S.A."/>
            <person name="Yost W."/>
            <person name="Jha R.K."/>
            <person name="Patterson J."/>
            <person name="Monnat R.J. Jr."/>
            <person name="Barlow S.B."/>
            <person name="Starkenburg S.R."/>
            <person name="Cattolico R.A."/>
        </authorList>
    </citation>
    <scope>NUCLEOTIDE SEQUENCE</scope>
    <source>
        <strain evidence="3">CCMP291</strain>
    </source>
</reference>
<accession>A0A0M0JHW9</accession>
<dbReference type="EMBL" id="JWZX01002896">
    <property type="protein sequence ID" value="KOO26060.1"/>
    <property type="molecule type" value="Genomic_DNA"/>
</dbReference>
<keyword evidence="3" id="KW-1185">Reference proteome</keyword>
<proteinExistence type="predicted"/>
<comment type="caution">
    <text evidence="2">The sequence shown here is derived from an EMBL/GenBank/DDBJ whole genome shotgun (WGS) entry which is preliminary data.</text>
</comment>
<evidence type="ECO:0000313" key="3">
    <source>
        <dbReference type="Proteomes" id="UP000037460"/>
    </source>
</evidence>
<evidence type="ECO:0000256" key="1">
    <source>
        <dbReference type="SAM" id="MobiDB-lite"/>
    </source>
</evidence>
<organism evidence="2 3">
    <name type="scientific">Chrysochromulina tobinii</name>
    <dbReference type="NCBI Taxonomy" id="1460289"/>
    <lineage>
        <taxon>Eukaryota</taxon>
        <taxon>Haptista</taxon>
        <taxon>Haptophyta</taxon>
        <taxon>Prymnesiophyceae</taxon>
        <taxon>Prymnesiales</taxon>
        <taxon>Chrysochromulinaceae</taxon>
        <taxon>Chrysochromulina</taxon>
    </lineage>
</organism>
<feature type="region of interest" description="Disordered" evidence="1">
    <location>
        <begin position="216"/>
        <end position="235"/>
    </location>
</feature>
<name>A0A0M0JHW9_9EUKA</name>
<protein>
    <submittedName>
        <fullName evidence="2">Uncharacterized protein</fullName>
    </submittedName>
</protein>
<gene>
    <name evidence="2" type="ORF">Ctob_009236</name>
</gene>
<dbReference type="OrthoDB" id="10655549at2759"/>
<dbReference type="AlphaFoldDB" id="A0A0M0JHW9"/>
<evidence type="ECO:0000313" key="2">
    <source>
        <dbReference type="EMBL" id="KOO26060.1"/>
    </source>
</evidence>